<evidence type="ECO:0000313" key="2">
    <source>
        <dbReference type="Proteomes" id="UP000095751"/>
    </source>
</evidence>
<reference evidence="1 2" key="1">
    <citation type="submission" date="2016-09" db="EMBL/GenBank/DDBJ databases">
        <title>Extensive genetic diversity and differential bi-allelic expression allows diatom success in the polar Southern Ocean.</title>
        <authorList>
            <consortium name="DOE Joint Genome Institute"/>
            <person name="Mock T."/>
            <person name="Otillar R.P."/>
            <person name="Strauss J."/>
            <person name="Dupont C."/>
            <person name="Frickenhaus S."/>
            <person name="Maumus F."/>
            <person name="Mcmullan M."/>
            <person name="Sanges R."/>
            <person name="Schmutz J."/>
            <person name="Toseland A."/>
            <person name="Valas R."/>
            <person name="Veluchamy A."/>
            <person name="Ward B.J."/>
            <person name="Allen A."/>
            <person name="Barry K."/>
            <person name="Falciatore A."/>
            <person name="Ferrante M."/>
            <person name="Fortunato A.E."/>
            <person name="Gloeckner G."/>
            <person name="Gruber A."/>
            <person name="Hipkin R."/>
            <person name="Janech M."/>
            <person name="Kroth P."/>
            <person name="Leese F."/>
            <person name="Lindquist E."/>
            <person name="Lyon B.R."/>
            <person name="Martin J."/>
            <person name="Mayer C."/>
            <person name="Parker M."/>
            <person name="Quesneville H."/>
            <person name="Raymond J."/>
            <person name="Uhlig C."/>
            <person name="Valentin K.U."/>
            <person name="Worden A.Z."/>
            <person name="Armbrust E.V."/>
            <person name="Bowler C."/>
            <person name="Green B."/>
            <person name="Moulton V."/>
            <person name="Van Oosterhout C."/>
            <person name="Grigoriev I."/>
        </authorList>
    </citation>
    <scope>NUCLEOTIDE SEQUENCE [LARGE SCALE GENOMIC DNA]</scope>
    <source>
        <strain evidence="1 2">CCMP1102</strain>
    </source>
</reference>
<keyword evidence="2" id="KW-1185">Reference proteome</keyword>
<sequence>MAFNGAKSADFAMEALTQGLSMLKVKEITRQSNRLSQPDLRNVSEFELLGRAIIKCTLHCFNNKRREFVTSFGIPPIVMAKVWEMISEHETSTNPKMKKKHLMWALYFLKVYPDMKIMGASVKQETEHRRPDEKTIYKWIWIAIEAISDLHPNVIVWENQKTNDNHEDCLAGIDTIDCPFQQILCPNIRKPGHKKRNKAFMAKKLNGPGLRYEIASALRSSDIVNISGPYLPGEMNDLSIFRAELKWMLDAGEQVEADDIYVGESPEFVKCQASLACIGNEESQSMRRRAQGRIEGLMGHMANWNCLDKPFKGHGSPEERIEKHGKMFYACAVIKQISMEMGFKELWSLGDAYDSCV</sequence>
<accession>A0A1E7ESI8</accession>
<gene>
    <name evidence="1" type="ORF">FRACYDRAFT_249184</name>
</gene>
<dbReference type="Proteomes" id="UP000095751">
    <property type="component" value="Unassembled WGS sequence"/>
</dbReference>
<evidence type="ECO:0000313" key="1">
    <source>
        <dbReference type="EMBL" id="OEU08842.1"/>
    </source>
</evidence>
<organism evidence="1 2">
    <name type="scientific">Fragilariopsis cylindrus CCMP1102</name>
    <dbReference type="NCBI Taxonomy" id="635003"/>
    <lineage>
        <taxon>Eukaryota</taxon>
        <taxon>Sar</taxon>
        <taxon>Stramenopiles</taxon>
        <taxon>Ochrophyta</taxon>
        <taxon>Bacillariophyta</taxon>
        <taxon>Bacillariophyceae</taxon>
        <taxon>Bacillariophycidae</taxon>
        <taxon>Bacillariales</taxon>
        <taxon>Bacillariaceae</taxon>
        <taxon>Fragilariopsis</taxon>
    </lineage>
</organism>
<evidence type="ECO:0008006" key="3">
    <source>
        <dbReference type="Google" id="ProtNLM"/>
    </source>
</evidence>
<protein>
    <recommendedName>
        <fullName evidence="3">DDE Tnp4 domain-containing protein</fullName>
    </recommendedName>
</protein>
<dbReference type="EMBL" id="KV784378">
    <property type="protein sequence ID" value="OEU08842.1"/>
    <property type="molecule type" value="Genomic_DNA"/>
</dbReference>
<dbReference type="OrthoDB" id="2142302at2759"/>
<proteinExistence type="predicted"/>
<dbReference type="KEGG" id="fcy:FRACYDRAFT_249184"/>
<name>A0A1E7ESI8_9STRA</name>
<dbReference type="AlphaFoldDB" id="A0A1E7ESI8"/>
<dbReference type="InParanoid" id="A0A1E7ESI8"/>